<comment type="caution">
    <text evidence="2">The sequence shown here is derived from an EMBL/GenBank/DDBJ whole genome shotgun (WGS) entry which is preliminary data.</text>
</comment>
<evidence type="ECO:0000313" key="3">
    <source>
        <dbReference type="Proteomes" id="UP001281761"/>
    </source>
</evidence>
<proteinExistence type="predicted"/>
<evidence type="ECO:0000313" key="2">
    <source>
        <dbReference type="EMBL" id="KAK2964589.1"/>
    </source>
</evidence>
<name>A0ABQ9YLF5_9EUKA</name>
<keyword evidence="3" id="KW-1185">Reference proteome</keyword>
<protein>
    <submittedName>
        <fullName evidence="2">Uncharacterized protein</fullName>
    </submittedName>
</protein>
<feature type="region of interest" description="Disordered" evidence="1">
    <location>
        <begin position="1"/>
        <end position="76"/>
    </location>
</feature>
<feature type="compositionally biased region" description="Polar residues" evidence="1">
    <location>
        <begin position="12"/>
        <end position="32"/>
    </location>
</feature>
<evidence type="ECO:0000256" key="1">
    <source>
        <dbReference type="SAM" id="MobiDB-lite"/>
    </source>
</evidence>
<sequence>MSLISHSKLLPTPNQHPSPSSHTRNPPRSSQLHRLLPPLSPLGRTKAHRLTLLTRTSRPKRRAKSSQQCKHKMDRSSKWSNLALQMVLFPSNLAQSDRTSSPPPTQLTTPAKVMLSKHMTLPPSFLPHTSISRQSLSIPPQILPHHIFLINFVRYQTIQFHSFRAHPLNSANHSRL</sequence>
<organism evidence="2 3">
    <name type="scientific">Blattamonas nauphoetae</name>
    <dbReference type="NCBI Taxonomy" id="2049346"/>
    <lineage>
        <taxon>Eukaryota</taxon>
        <taxon>Metamonada</taxon>
        <taxon>Preaxostyla</taxon>
        <taxon>Oxymonadida</taxon>
        <taxon>Blattamonas</taxon>
    </lineage>
</organism>
<dbReference type="Proteomes" id="UP001281761">
    <property type="component" value="Unassembled WGS sequence"/>
</dbReference>
<reference evidence="2 3" key="1">
    <citation type="journal article" date="2022" name="bioRxiv">
        <title>Genomics of Preaxostyla Flagellates Illuminates Evolutionary Transitions and the Path Towards Mitochondrial Loss.</title>
        <authorList>
            <person name="Novak L.V.F."/>
            <person name="Treitli S.C."/>
            <person name="Pyrih J."/>
            <person name="Halakuc P."/>
            <person name="Pipaliya S.V."/>
            <person name="Vacek V."/>
            <person name="Brzon O."/>
            <person name="Soukal P."/>
            <person name="Eme L."/>
            <person name="Dacks J.B."/>
            <person name="Karnkowska A."/>
            <person name="Elias M."/>
            <person name="Hampl V."/>
        </authorList>
    </citation>
    <scope>NUCLEOTIDE SEQUENCE [LARGE SCALE GENOMIC DNA]</scope>
    <source>
        <strain evidence="2">NAU3</strain>
        <tissue evidence="2">Gut</tissue>
    </source>
</reference>
<gene>
    <name evidence="2" type="ORF">BLNAU_506</name>
</gene>
<dbReference type="EMBL" id="JARBJD010000002">
    <property type="protein sequence ID" value="KAK2964589.1"/>
    <property type="molecule type" value="Genomic_DNA"/>
</dbReference>
<accession>A0ABQ9YLF5</accession>
<feature type="compositionally biased region" description="Basic residues" evidence="1">
    <location>
        <begin position="57"/>
        <end position="73"/>
    </location>
</feature>